<dbReference type="AlphaFoldDB" id="E9HX80"/>
<dbReference type="HOGENOM" id="CLU_1157446_0_0_1"/>
<keyword evidence="1" id="KW-0805">Transcription regulation</keyword>
<reference evidence="4 5" key="1">
    <citation type="journal article" date="2011" name="Science">
        <title>The ecoresponsive genome of Daphnia pulex.</title>
        <authorList>
            <person name="Colbourne J.K."/>
            <person name="Pfrender M.E."/>
            <person name="Gilbert D."/>
            <person name="Thomas W.K."/>
            <person name="Tucker A."/>
            <person name="Oakley T.H."/>
            <person name="Tokishita S."/>
            <person name="Aerts A."/>
            <person name="Arnold G.J."/>
            <person name="Basu M.K."/>
            <person name="Bauer D.J."/>
            <person name="Caceres C.E."/>
            <person name="Carmel L."/>
            <person name="Casola C."/>
            <person name="Choi J.H."/>
            <person name="Detter J.C."/>
            <person name="Dong Q."/>
            <person name="Dusheyko S."/>
            <person name="Eads B.D."/>
            <person name="Frohlich T."/>
            <person name="Geiler-Samerotte K.A."/>
            <person name="Gerlach D."/>
            <person name="Hatcher P."/>
            <person name="Jogdeo S."/>
            <person name="Krijgsveld J."/>
            <person name="Kriventseva E.V."/>
            <person name="Kultz D."/>
            <person name="Laforsch C."/>
            <person name="Lindquist E."/>
            <person name="Lopez J."/>
            <person name="Manak J.R."/>
            <person name="Muller J."/>
            <person name="Pangilinan J."/>
            <person name="Patwardhan R.P."/>
            <person name="Pitluck S."/>
            <person name="Pritham E.J."/>
            <person name="Rechtsteiner A."/>
            <person name="Rho M."/>
            <person name="Rogozin I.B."/>
            <person name="Sakarya O."/>
            <person name="Salamov A."/>
            <person name="Schaack S."/>
            <person name="Shapiro H."/>
            <person name="Shiga Y."/>
            <person name="Skalitzky C."/>
            <person name="Smith Z."/>
            <person name="Souvorov A."/>
            <person name="Sung W."/>
            <person name="Tang Z."/>
            <person name="Tsuchiya D."/>
            <person name="Tu H."/>
            <person name="Vos H."/>
            <person name="Wang M."/>
            <person name="Wolf Y.I."/>
            <person name="Yamagata H."/>
            <person name="Yamada T."/>
            <person name="Ye Y."/>
            <person name="Shaw J.R."/>
            <person name="Andrews J."/>
            <person name="Crease T.J."/>
            <person name="Tang H."/>
            <person name="Lucas S.M."/>
            <person name="Robertson H.M."/>
            <person name="Bork P."/>
            <person name="Koonin E.V."/>
            <person name="Zdobnov E.M."/>
            <person name="Grigoriev I.V."/>
            <person name="Lynch M."/>
            <person name="Boore J.L."/>
        </authorList>
    </citation>
    <scope>NUCLEOTIDE SEQUENCE [LARGE SCALE GENOMIC DNA]</scope>
</reference>
<dbReference type="PANTHER" id="PTHR10237">
    <property type="entry name" value="DEFORMED EPIDERMAL AUTOREGULATORY FACTOR 1 HOMOLOG SUPPRESSIN"/>
    <property type="match status" value="1"/>
</dbReference>
<dbReference type="InterPro" id="IPR024119">
    <property type="entry name" value="TF_DEAF-1"/>
</dbReference>
<evidence type="ECO:0000313" key="4">
    <source>
        <dbReference type="EMBL" id="EFX63650.1"/>
    </source>
</evidence>
<dbReference type="EMBL" id="GL733014">
    <property type="protein sequence ID" value="EFX63650.1"/>
    <property type="molecule type" value="Genomic_DNA"/>
</dbReference>
<name>E9HX80_DAPPU</name>
<accession>E9HX80</accession>
<evidence type="ECO:0000256" key="1">
    <source>
        <dbReference type="ARBA" id="ARBA00023015"/>
    </source>
</evidence>
<dbReference type="Proteomes" id="UP000000305">
    <property type="component" value="Unassembled WGS sequence"/>
</dbReference>
<keyword evidence="2" id="KW-0804">Transcription</keyword>
<proteinExistence type="predicted"/>
<organism evidence="4 5">
    <name type="scientific">Daphnia pulex</name>
    <name type="common">Water flea</name>
    <dbReference type="NCBI Taxonomy" id="6669"/>
    <lineage>
        <taxon>Eukaryota</taxon>
        <taxon>Metazoa</taxon>
        <taxon>Ecdysozoa</taxon>
        <taxon>Arthropoda</taxon>
        <taxon>Crustacea</taxon>
        <taxon>Branchiopoda</taxon>
        <taxon>Diplostraca</taxon>
        <taxon>Cladocera</taxon>
        <taxon>Anomopoda</taxon>
        <taxon>Daphniidae</taxon>
        <taxon>Daphnia</taxon>
    </lineage>
</organism>
<keyword evidence="3" id="KW-0539">Nucleus</keyword>
<sequence length="240" mass="28080">MTNTTNGLDFDTKNDEDVAFLWDVWYKMDWPEQTQHRNLPYLLIPFKLVLRDLLDNNLPENITITYDSQSLENIRTVWLSWWLFVGLSTLEAQSARKSLLEKINEERLNCIVEGWRELHCKDINPQGGKLVQQGKLDKSRGDRNLLRIWESPRYKKSANGKGNPLTILIGNAQVAQLLHFVLRLNSTKITPSAWQRKILPLEENSPWLATFITPLYQELDTEYVASNIHLQFCVKWKENE</sequence>
<gene>
    <name evidence="4" type="ORF">DAPPUDRAFT_119017</name>
</gene>
<dbReference type="KEGG" id="dpx:DAPPUDRAFT_119017"/>
<evidence type="ECO:0000256" key="3">
    <source>
        <dbReference type="ARBA" id="ARBA00023242"/>
    </source>
</evidence>
<dbReference type="OrthoDB" id="2519255at2759"/>
<dbReference type="PANTHER" id="PTHR10237:SF1">
    <property type="entry name" value="DEFORMED EPIDERMAL AUTOREGULATORY FACTOR 1 HOMOLOG"/>
    <property type="match status" value="1"/>
</dbReference>
<keyword evidence="5" id="KW-1185">Reference proteome</keyword>
<protein>
    <submittedName>
        <fullName evidence="4">Uncharacterized protein</fullName>
    </submittedName>
</protein>
<evidence type="ECO:0000256" key="2">
    <source>
        <dbReference type="ARBA" id="ARBA00023163"/>
    </source>
</evidence>
<dbReference type="InParanoid" id="E9HX80"/>
<evidence type="ECO:0000313" key="5">
    <source>
        <dbReference type="Proteomes" id="UP000000305"/>
    </source>
</evidence>